<dbReference type="InterPro" id="IPR012334">
    <property type="entry name" value="Pectin_lyas_fold"/>
</dbReference>
<keyword evidence="2 4" id="KW-0378">Hydrolase</keyword>
<dbReference type="AlphaFoldDB" id="A0A1G6KA97"/>
<reference evidence="7" key="1">
    <citation type="submission" date="2016-09" db="EMBL/GenBank/DDBJ databases">
        <authorList>
            <person name="Varghese N."/>
            <person name="Submissions S."/>
        </authorList>
    </citation>
    <scope>NUCLEOTIDE SEQUENCE [LARGE SCALE GENOMIC DNA]</scope>
    <source>
        <strain evidence="7">ANC 4422</strain>
    </source>
</reference>
<evidence type="ECO:0000256" key="1">
    <source>
        <dbReference type="ARBA" id="ARBA00008834"/>
    </source>
</evidence>
<comment type="similarity">
    <text evidence="1 4">Belongs to the glycosyl hydrolase 28 family.</text>
</comment>
<keyword evidence="3 4" id="KW-0326">Glycosidase</keyword>
<evidence type="ECO:0000256" key="5">
    <source>
        <dbReference type="SAM" id="SignalP"/>
    </source>
</evidence>
<feature type="chain" id="PRO_5017346315" evidence="5">
    <location>
        <begin position="23"/>
        <end position="400"/>
    </location>
</feature>
<gene>
    <name evidence="6" type="ORF">SAMN05421733_11528</name>
</gene>
<evidence type="ECO:0000256" key="4">
    <source>
        <dbReference type="RuleBase" id="RU361169"/>
    </source>
</evidence>
<dbReference type="GO" id="GO:0005975">
    <property type="term" value="P:carbohydrate metabolic process"/>
    <property type="evidence" value="ECO:0007669"/>
    <property type="project" value="InterPro"/>
</dbReference>
<dbReference type="RefSeq" id="WP_143230139.1">
    <property type="nucleotide sequence ID" value="NZ_FMYL01000015.1"/>
</dbReference>
<name>A0A1G6KA97_9GAMM</name>
<dbReference type="Proteomes" id="UP000242501">
    <property type="component" value="Unassembled WGS sequence"/>
</dbReference>
<dbReference type="InterPro" id="IPR051801">
    <property type="entry name" value="GH28_Enzymes"/>
</dbReference>
<evidence type="ECO:0000256" key="3">
    <source>
        <dbReference type="ARBA" id="ARBA00023295"/>
    </source>
</evidence>
<dbReference type="SUPFAM" id="SSF51126">
    <property type="entry name" value="Pectin lyase-like"/>
    <property type="match status" value="1"/>
</dbReference>
<dbReference type="InterPro" id="IPR011050">
    <property type="entry name" value="Pectin_lyase_fold/virulence"/>
</dbReference>
<evidence type="ECO:0000313" key="6">
    <source>
        <dbReference type="EMBL" id="SDC27505.1"/>
    </source>
</evidence>
<dbReference type="Gene3D" id="2.160.20.10">
    <property type="entry name" value="Single-stranded right-handed beta-helix, Pectin lyase-like"/>
    <property type="match status" value="1"/>
</dbReference>
<dbReference type="PANTHER" id="PTHR31339">
    <property type="entry name" value="PECTIN LYASE-RELATED"/>
    <property type="match status" value="1"/>
</dbReference>
<dbReference type="Pfam" id="PF00295">
    <property type="entry name" value="Glyco_hydro_28"/>
    <property type="match status" value="1"/>
</dbReference>
<dbReference type="STRING" id="1219383.SAMN05421733_11528"/>
<dbReference type="OrthoDB" id="9795222at2"/>
<dbReference type="InterPro" id="IPR000743">
    <property type="entry name" value="Glyco_hydro_28"/>
</dbReference>
<dbReference type="GO" id="GO:0004650">
    <property type="term" value="F:polygalacturonase activity"/>
    <property type="evidence" value="ECO:0007669"/>
    <property type="project" value="InterPro"/>
</dbReference>
<evidence type="ECO:0000313" key="7">
    <source>
        <dbReference type="Proteomes" id="UP000242501"/>
    </source>
</evidence>
<organism evidence="6 7">
    <name type="scientific">Acinetobacter boissieri</name>
    <dbReference type="NCBI Taxonomy" id="1219383"/>
    <lineage>
        <taxon>Bacteria</taxon>
        <taxon>Pseudomonadati</taxon>
        <taxon>Pseudomonadota</taxon>
        <taxon>Gammaproteobacteria</taxon>
        <taxon>Moraxellales</taxon>
        <taxon>Moraxellaceae</taxon>
        <taxon>Acinetobacter</taxon>
    </lineage>
</organism>
<keyword evidence="5" id="KW-0732">Signal</keyword>
<accession>A0A1G6KA97</accession>
<dbReference type="PROSITE" id="PS00502">
    <property type="entry name" value="POLYGALACTURONASE"/>
    <property type="match status" value="1"/>
</dbReference>
<sequence>MPNLAQYTCLFCLCSFNSLGFAQDTRSVVEPKQPKICQTLFANNEDSTKEIQTALVSCVKGQAVALKKMANQNVFLTGPLQVPTGISLEIDSGVVLRAVNRSVVFDRGNHSCGTLGGDGNGCLPIITFDHVSESGIYGQGEIDGQGDKQLQDQPWSWWQLARQAQHLHEKYSAPRLIQINHSHNLTFYQLHVQNTPHFGLVFSQSSGLTVWGLHLDNPSDARNTDGIDINSSENVTITRSHISTGDDHIAIKANIHTGPSRNISIIDNNFGAGHGVSIGSETQAGVYAVDIDGLYIHGAENGLRIKSDRSAAGEVSQVLYKNMTLENIKHALIQDTVYENKAGDTQANWHDIQYQNIQILGKSQLVFNGLNAVQPLQVNLQQVTGLDHVDWLVQRASIKK</sequence>
<keyword evidence="7" id="KW-1185">Reference proteome</keyword>
<dbReference type="PANTHER" id="PTHR31339:SF9">
    <property type="entry name" value="PLASMIN AND FIBRONECTIN-BINDING PROTEIN A"/>
    <property type="match status" value="1"/>
</dbReference>
<protein>
    <submittedName>
        <fullName evidence="6">Polygalacturonase</fullName>
    </submittedName>
</protein>
<proteinExistence type="inferred from homology"/>
<evidence type="ECO:0000256" key="2">
    <source>
        <dbReference type="ARBA" id="ARBA00022801"/>
    </source>
</evidence>
<dbReference type="EMBL" id="FMYL01000015">
    <property type="protein sequence ID" value="SDC27505.1"/>
    <property type="molecule type" value="Genomic_DNA"/>
</dbReference>
<feature type="signal peptide" evidence="5">
    <location>
        <begin position="1"/>
        <end position="22"/>
    </location>
</feature>